<dbReference type="PANTHER" id="PTHR44227">
    <property type="match status" value="1"/>
</dbReference>
<comment type="caution">
    <text evidence="4">The sequence shown here is derived from an EMBL/GenBank/DDBJ whole genome shotgun (WGS) entry which is preliminary data.</text>
</comment>
<keyword evidence="1" id="KW-0677">Repeat</keyword>
<dbReference type="OrthoDB" id="2080803at2"/>
<dbReference type="PROSITE" id="PS50005">
    <property type="entry name" value="TPR"/>
    <property type="match status" value="2"/>
</dbReference>
<organism evidence="4 5">
    <name type="scientific">Lactobacillus psittaci DSM 15354</name>
    <dbReference type="NCBI Taxonomy" id="1122152"/>
    <lineage>
        <taxon>Bacteria</taxon>
        <taxon>Bacillati</taxon>
        <taxon>Bacillota</taxon>
        <taxon>Bacilli</taxon>
        <taxon>Lactobacillales</taxon>
        <taxon>Lactobacillaceae</taxon>
        <taxon>Lactobacillus</taxon>
    </lineage>
</organism>
<reference evidence="4 5" key="1">
    <citation type="journal article" date="2015" name="Genome Announc.">
        <title>Expanding the biotechnology potential of lactobacilli through comparative genomics of 213 strains and associated genera.</title>
        <authorList>
            <person name="Sun Z."/>
            <person name="Harris H.M."/>
            <person name="McCann A."/>
            <person name="Guo C."/>
            <person name="Argimon S."/>
            <person name="Zhang W."/>
            <person name="Yang X."/>
            <person name="Jeffery I.B."/>
            <person name="Cooney J.C."/>
            <person name="Kagawa T.F."/>
            <person name="Liu W."/>
            <person name="Song Y."/>
            <person name="Salvetti E."/>
            <person name="Wrobel A."/>
            <person name="Rasinkangas P."/>
            <person name="Parkhill J."/>
            <person name="Rea M.C."/>
            <person name="O'Sullivan O."/>
            <person name="Ritari J."/>
            <person name="Douillard F.P."/>
            <person name="Paul Ross R."/>
            <person name="Yang R."/>
            <person name="Briner A.E."/>
            <person name="Felis G.E."/>
            <person name="de Vos W.M."/>
            <person name="Barrangou R."/>
            <person name="Klaenhammer T.R."/>
            <person name="Caufield P.W."/>
            <person name="Cui Y."/>
            <person name="Zhang H."/>
            <person name="O'Toole P.W."/>
        </authorList>
    </citation>
    <scope>NUCLEOTIDE SEQUENCE [LARGE SCALE GENOMIC DNA]</scope>
    <source>
        <strain evidence="4 5">DSM 15354</strain>
    </source>
</reference>
<dbReference type="Pfam" id="PF14559">
    <property type="entry name" value="TPR_19"/>
    <property type="match status" value="1"/>
</dbReference>
<proteinExistence type="predicted"/>
<evidence type="ECO:0000313" key="5">
    <source>
        <dbReference type="Proteomes" id="UP000051931"/>
    </source>
</evidence>
<dbReference type="InterPro" id="IPR011990">
    <property type="entry name" value="TPR-like_helical_dom_sf"/>
</dbReference>
<dbReference type="PATRIC" id="fig|1122152.4.peg.826"/>
<gene>
    <name evidence="4" type="ORF">FC23_GL000812</name>
</gene>
<dbReference type="Pfam" id="PF13432">
    <property type="entry name" value="TPR_16"/>
    <property type="match status" value="2"/>
</dbReference>
<dbReference type="AlphaFoldDB" id="A0A0R1S3R3"/>
<dbReference type="GO" id="GO:0035269">
    <property type="term" value="P:protein O-linked glycosylation via mannose"/>
    <property type="evidence" value="ECO:0007669"/>
    <property type="project" value="TreeGrafter"/>
</dbReference>
<dbReference type="PANTHER" id="PTHR44227:SF3">
    <property type="entry name" value="PROTEIN O-MANNOSYL-TRANSFERASE TMTC4"/>
    <property type="match status" value="1"/>
</dbReference>
<accession>A0A0R1S3R3</accession>
<dbReference type="EMBL" id="AZFB01000003">
    <property type="protein sequence ID" value="KRL63569.1"/>
    <property type="molecule type" value="Genomic_DNA"/>
</dbReference>
<evidence type="ECO:0000256" key="2">
    <source>
        <dbReference type="ARBA" id="ARBA00022803"/>
    </source>
</evidence>
<dbReference type="Gene3D" id="1.25.40.10">
    <property type="entry name" value="Tetratricopeptide repeat domain"/>
    <property type="match status" value="3"/>
</dbReference>
<dbReference type="RefSeq" id="WP_027825548.1">
    <property type="nucleotide sequence ID" value="NZ_AZFB01000003.1"/>
</dbReference>
<evidence type="ECO:0000313" key="4">
    <source>
        <dbReference type="EMBL" id="KRL63569.1"/>
    </source>
</evidence>
<evidence type="ECO:0000256" key="1">
    <source>
        <dbReference type="ARBA" id="ARBA00022737"/>
    </source>
</evidence>
<dbReference type="GO" id="GO:0000030">
    <property type="term" value="F:mannosyltransferase activity"/>
    <property type="evidence" value="ECO:0007669"/>
    <property type="project" value="TreeGrafter"/>
</dbReference>
<name>A0A0R1S3R3_9LACO</name>
<dbReference type="InterPro" id="IPR052346">
    <property type="entry name" value="O-mannosyl-transferase_TMTC"/>
</dbReference>
<dbReference type="SMART" id="SM00028">
    <property type="entry name" value="TPR"/>
    <property type="match status" value="6"/>
</dbReference>
<dbReference type="STRING" id="1122152.GCA_000425905_00249"/>
<dbReference type="eggNOG" id="COG0457">
    <property type="taxonomic scope" value="Bacteria"/>
</dbReference>
<dbReference type="InterPro" id="IPR019734">
    <property type="entry name" value="TPR_rpt"/>
</dbReference>
<dbReference type="Proteomes" id="UP000051931">
    <property type="component" value="Unassembled WGS sequence"/>
</dbReference>
<dbReference type="SUPFAM" id="SSF48452">
    <property type="entry name" value="TPR-like"/>
    <property type="match status" value="3"/>
</dbReference>
<keyword evidence="2 3" id="KW-0802">TPR repeat</keyword>
<sequence>MSYSEKLLDAIENHDFSQTNILLKQALDQDEPEILASLADNLTDMGFTDYSKDVYRALIAKYPEEDLFKVYLAEILLNDGSEDDALSLLYDISPDSDAYLDSLLVQADYYQSMGLIETAEAKLKAAHELAPDEDAIIFGLAELAYSAGKNELALAHYQDLIKRQDYFGEVNLNERIIACLAKLGRYEEASDMILAKGDSLIDIDARYQAGLVLLSTGKFKKAIEYLQGVLEQAPDYVNAYPLLAQAYEENGDDELALETAQKGLTYNEYDETLYALLGRVASKLGKYDLAEEMLVKGLKYAPDNNDLRIQLSNLYLYLKKDQENLDLFADTDDENLEPQARWNIAVSLYRLEDYDKSRQEFLLAYPNFQTNPDFLKDMIYLFIAQGENDVLKDLLDKYLAINPTDEEMVELREQL</sequence>
<protein>
    <submittedName>
        <fullName evidence="4">TPR repeat protein</fullName>
    </submittedName>
</protein>
<feature type="repeat" description="TPR" evidence="3">
    <location>
        <begin position="203"/>
        <end position="236"/>
    </location>
</feature>
<dbReference type="GO" id="GO:0030968">
    <property type="term" value="P:endoplasmic reticulum unfolded protein response"/>
    <property type="evidence" value="ECO:0007669"/>
    <property type="project" value="TreeGrafter"/>
</dbReference>
<feature type="repeat" description="TPR" evidence="3">
    <location>
        <begin position="271"/>
        <end position="304"/>
    </location>
</feature>
<keyword evidence="5" id="KW-1185">Reference proteome</keyword>
<evidence type="ECO:0000256" key="3">
    <source>
        <dbReference type="PROSITE-ProRule" id="PRU00339"/>
    </source>
</evidence>